<dbReference type="EMBL" id="CP001857">
    <property type="protein sequence ID" value="ADB57478.1"/>
    <property type="molecule type" value="Genomic_DNA"/>
</dbReference>
<gene>
    <name evidence="5" type="primary">hisB</name>
    <name evidence="6" type="ordered locus">Arcpr_0410</name>
</gene>
<dbReference type="FunFam" id="3.30.230.40:FF:000003">
    <property type="entry name" value="Imidazoleglycerol-phosphate dehydratase HisB"/>
    <property type="match status" value="1"/>
</dbReference>
<dbReference type="InterPro" id="IPR000807">
    <property type="entry name" value="ImidazoleglycerolP_deHydtase"/>
</dbReference>
<organism evidence="6 7">
    <name type="scientific">Archaeoglobus profundus (strain DSM 5631 / JCM 9629 / NBRC 100127 / Av18)</name>
    <dbReference type="NCBI Taxonomy" id="572546"/>
    <lineage>
        <taxon>Archaea</taxon>
        <taxon>Methanobacteriati</taxon>
        <taxon>Methanobacteriota</taxon>
        <taxon>Archaeoglobi</taxon>
        <taxon>Archaeoglobales</taxon>
        <taxon>Archaeoglobaceae</taxon>
        <taxon>Archaeoglobus</taxon>
    </lineage>
</organism>
<proteinExistence type="inferred from homology"/>
<dbReference type="PaxDb" id="572546-Arcpr_0410"/>
<keyword evidence="4 5" id="KW-0456">Lyase</keyword>
<dbReference type="PROSITE" id="PS00955">
    <property type="entry name" value="IGP_DEHYDRATASE_2"/>
    <property type="match status" value="1"/>
</dbReference>
<keyword evidence="7" id="KW-1185">Reference proteome</keyword>
<evidence type="ECO:0000256" key="4">
    <source>
        <dbReference type="ARBA" id="ARBA00023239"/>
    </source>
</evidence>
<dbReference type="InterPro" id="IPR020568">
    <property type="entry name" value="Ribosomal_Su5_D2-typ_SF"/>
</dbReference>
<keyword evidence="3 5" id="KW-0368">Histidine biosynthesis</keyword>
<reference evidence="6 7" key="1">
    <citation type="journal article" date="2010" name="Stand. Genomic Sci.">
        <title>Complete genome sequence of Archaeoglobus profundus type strain (AV18).</title>
        <authorList>
            <person name="von Jan M."/>
            <person name="Lapidus A."/>
            <person name="Del Rio T.G."/>
            <person name="Copeland A."/>
            <person name="Tice H."/>
            <person name="Cheng J.F."/>
            <person name="Lucas S."/>
            <person name="Chen F."/>
            <person name="Nolan M."/>
            <person name="Goodwin L."/>
            <person name="Han C."/>
            <person name="Pitluck S."/>
            <person name="Liolios K."/>
            <person name="Ivanova N."/>
            <person name="Mavromatis K."/>
            <person name="Ovchinnikova G."/>
            <person name="Chertkov O."/>
            <person name="Pati A."/>
            <person name="Chen A."/>
            <person name="Palaniappan K."/>
            <person name="Land M."/>
            <person name="Hauser L."/>
            <person name="Chang Y.J."/>
            <person name="Jeffries C.D."/>
            <person name="Saunders E."/>
            <person name="Brettin T."/>
            <person name="Detter J.C."/>
            <person name="Chain P."/>
            <person name="Eichinger K."/>
            <person name="Huber H."/>
            <person name="Spring S."/>
            <person name="Rohde M."/>
            <person name="Goker M."/>
            <person name="Wirth R."/>
            <person name="Woyke T."/>
            <person name="Bristow J."/>
            <person name="Eisen J.A."/>
            <person name="Markowitz V."/>
            <person name="Hugenholtz P."/>
            <person name="Kyrpides N.C."/>
            <person name="Klenk H.P."/>
        </authorList>
    </citation>
    <scope>NUCLEOTIDE SEQUENCE [LARGE SCALE GENOMIC DNA]</scope>
    <source>
        <strain evidence="7">DSM 5631 / JCM 9629 / NBRC 100127 / Av18</strain>
    </source>
</reference>
<dbReference type="PANTHER" id="PTHR23133">
    <property type="entry name" value="IMIDAZOLEGLYCEROL-PHOSPHATE DEHYDRATASE HIS7"/>
    <property type="match status" value="1"/>
</dbReference>
<dbReference type="OrthoDB" id="103579at2157"/>
<dbReference type="PANTHER" id="PTHR23133:SF2">
    <property type="entry name" value="IMIDAZOLEGLYCEROL-PHOSPHATE DEHYDRATASE"/>
    <property type="match status" value="1"/>
</dbReference>
<dbReference type="EC" id="4.2.1.19" evidence="5"/>
<evidence type="ECO:0000256" key="3">
    <source>
        <dbReference type="ARBA" id="ARBA00023102"/>
    </source>
</evidence>
<protein>
    <recommendedName>
        <fullName evidence="5">Imidazoleglycerol-phosphate dehydratase</fullName>
        <shortName evidence="5">IGPD</shortName>
        <ecNumber evidence="5">4.2.1.19</ecNumber>
    </recommendedName>
</protein>
<dbReference type="RefSeq" id="WP_012939814.1">
    <property type="nucleotide sequence ID" value="NC_013741.1"/>
</dbReference>
<evidence type="ECO:0000256" key="2">
    <source>
        <dbReference type="ARBA" id="ARBA00022605"/>
    </source>
</evidence>
<evidence type="ECO:0000313" key="6">
    <source>
        <dbReference type="EMBL" id="ADB57478.1"/>
    </source>
</evidence>
<dbReference type="eggNOG" id="arCOG04398">
    <property type="taxonomic scope" value="Archaea"/>
</dbReference>
<comment type="similarity">
    <text evidence="5">Belongs to the imidazoleglycerol-phosphate dehydratase family.</text>
</comment>
<evidence type="ECO:0000256" key="5">
    <source>
        <dbReference type="HAMAP-Rule" id="MF_00076"/>
    </source>
</evidence>
<dbReference type="AlphaFoldDB" id="D2RGQ3"/>
<dbReference type="GO" id="GO:0005737">
    <property type="term" value="C:cytoplasm"/>
    <property type="evidence" value="ECO:0007669"/>
    <property type="project" value="UniProtKB-SubCell"/>
</dbReference>
<keyword evidence="2 5" id="KW-0028">Amino-acid biosynthesis</keyword>
<dbReference type="CDD" id="cd07914">
    <property type="entry name" value="IGPD"/>
    <property type="match status" value="1"/>
</dbReference>
<dbReference type="GO" id="GO:0004424">
    <property type="term" value="F:imidazoleglycerol-phosphate dehydratase activity"/>
    <property type="evidence" value="ECO:0007669"/>
    <property type="project" value="UniProtKB-UniRule"/>
</dbReference>
<dbReference type="GO" id="GO:0000105">
    <property type="term" value="P:L-histidine biosynthetic process"/>
    <property type="evidence" value="ECO:0007669"/>
    <property type="project" value="UniProtKB-UniRule"/>
</dbReference>
<name>D2RGQ3_ARCPA</name>
<keyword evidence="5" id="KW-0963">Cytoplasm</keyword>
<dbReference type="GeneID" id="8739068"/>
<comment type="catalytic activity">
    <reaction evidence="5">
        <text>D-erythro-1-(imidazol-4-yl)glycerol 3-phosphate = 3-(imidazol-4-yl)-2-oxopropyl phosphate + H2O</text>
        <dbReference type="Rhea" id="RHEA:11040"/>
        <dbReference type="ChEBI" id="CHEBI:15377"/>
        <dbReference type="ChEBI" id="CHEBI:57766"/>
        <dbReference type="ChEBI" id="CHEBI:58278"/>
        <dbReference type="EC" id="4.2.1.19"/>
    </reaction>
</comment>
<sequence length="182" mass="20351">MRVLRKAVVRRKTGEVDIYIELDLDSKGYTIEMDIPFFRHMLETLAKHSNVSLTLRAFGDDEHHTIEDTAIALGTAVAKALGDKRGIRRFGQAIVPMDDALAICGLDLSGRGYFVIEGDINENYVHFFDTFCRNSGMNVHLIVKGQNMHHKIEACFKALALAFRQAKEVIGEDVLSTKGVLD</sequence>
<dbReference type="Pfam" id="PF00475">
    <property type="entry name" value="IGPD"/>
    <property type="match status" value="1"/>
</dbReference>
<evidence type="ECO:0000313" key="7">
    <source>
        <dbReference type="Proteomes" id="UP000001901"/>
    </source>
</evidence>
<comment type="subcellular location">
    <subcellularLocation>
        <location evidence="5">Cytoplasm</location>
    </subcellularLocation>
</comment>
<evidence type="ECO:0000256" key="1">
    <source>
        <dbReference type="ARBA" id="ARBA00005047"/>
    </source>
</evidence>
<dbReference type="UniPathway" id="UPA00031">
    <property type="reaction ID" value="UER00011"/>
</dbReference>
<accession>D2RGQ3</accession>
<dbReference type="SUPFAM" id="SSF54211">
    <property type="entry name" value="Ribosomal protein S5 domain 2-like"/>
    <property type="match status" value="2"/>
</dbReference>
<dbReference type="HOGENOM" id="CLU_044308_2_0_2"/>
<dbReference type="KEGG" id="apo:Arcpr_0410"/>
<dbReference type="HAMAP" id="MF_00076">
    <property type="entry name" value="HisB"/>
    <property type="match status" value="1"/>
</dbReference>
<dbReference type="InterPro" id="IPR038494">
    <property type="entry name" value="IGPD_sf"/>
</dbReference>
<dbReference type="STRING" id="572546.Arcpr_0410"/>
<comment type="pathway">
    <text evidence="1 5">Amino-acid biosynthesis; L-histidine biosynthesis; L-histidine from 5-phospho-alpha-D-ribose 1-diphosphate: step 6/9.</text>
</comment>
<dbReference type="Gene3D" id="3.30.230.40">
    <property type="entry name" value="Imidazole glycerol phosphate dehydratase, domain 1"/>
    <property type="match status" value="2"/>
</dbReference>
<dbReference type="InterPro" id="IPR020565">
    <property type="entry name" value="ImidazoleglycerP_deHydtase_CS"/>
</dbReference>
<dbReference type="Proteomes" id="UP000001901">
    <property type="component" value="Chromosome"/>
</dbReference>